<dbReference type="SMART" id="SM00028">
    <property type="entry name" value="TPR"/>
    <property type="match status" value="3"/>
</dbReference>
<dbReference type="InterPro" id="IPR013105">
    <property type="entry name" value="TPR_2"/>
</dbReference>
<evidence type="ECO:0000256" key="4">
    <source>
        <dbReference type="SAM" id="SignalP"/>
    </source>
</evidence>
<evidence type="ECO:0000256" key="3">
    <source>
        <dbReference type="PROSITE-ProRule" id="PRU00339"/>
    </source>
</evidence>
<evidence type="ECO:0000256" key="2">
    <source>
        <dbReference type="ARBA" id="ARBA00022803"/>
    </source>
</evidence>
<dbReference type="EMBL" id="JAAIKE010000004">
    <property type="protein sequence ID" value="NEX47371.1"/>
    <property type="molecule type" value="Genomic_DNA"/>
</dbReference>
<evidence type="ECO:0000313" key="5">
    <source>
        <dbReference type="EMBL" id="NEX47371.1"/>
    </source>
</evidence>
<feature type="repeat" description="TPR" evidence="3">
    <location>
        <begin position="133"/>
        <end position="166"/>
    </location>
</feature>
<evidence type="ECO:0000256" key="1">
    <source>
        <dbReference type="ARBA" id="ARBA00022737"/>
    </source>
</evidence>
<dbReference type="AlphaFoldDB" id="A0A6B3RPH2"/>
<dbReference type="InterPro" id="IPR011990">
    <property type="entry name" value="TPR-like_helical_dom_sf"/>
</dbReference>
<name>A0A6B3RPH2_9RHOB</name>
<feature type="chain" id="PRO_5025328917" evidence="4">
    <location>
        <begin position="28"/>
        <end position="185"/>
    </location>
</feature>
<gene>
    <name evidence="5" type="ORF">G3572_14250</name>
</gene>
<dbReference type="PANTHER" id="PTHR45831:SF2">
    <property type="entry name" value="LD24721P"/>
    <property type="match status" value="1"/>
</dbReference>
<dbReference type="PROSITE" id="PS50005">
    <property type="entry name" value="TPR"/>
    <property type="match status" value="1"/>
</dbReference>
<dbReference type="GO" id="GO:0016020">
    <property type="term" value="C:membrane"/>
    <property type="evidence" value="ECO:0007669"/>
    <property type="project" value="TreeGrafter"/>
</dbReference>
<comment type="caution">
    <text evidence="5">The sequence shown here is derived from an EMBL/GenBank/DDBJ whole genome shotgun (WGS) entry which is preliminary data.</text>
</comment>
<organism evidence="5 6">
    <name type="scientific">Pseudotabrizicola algicola</name>
    <dbReference type="NCBI Taxonomy" id="2709381"/>
    <lineage>
        <taxon>Bacteria</taxon>
        <taxon>Pseudomonadati</taxon>
        <taxon>Pseudomonadota</taxon>
        <taxon>Alphaproteobacteria</taxon>
        <taxon>Rhodobacterales</taxon>
        <taxon>Paracoccaceae</taxon>
        <taxon>Pseudotabrizicola</taxon>
    </lineage>
</organism>
<sequence>MKVHRRFLNPIVAALLSVFILAANAHADEPLDDLFDRLKSADPRAASRLEREIWNEWSKSGSPAMDLLLQRGRDAMAAGRTAEAIEHLTALTDHAPDFAEGWNARATAYYQARQLGPSVSDIARALVLNPRHFGALAGLGAIYEELNNPRKALEVYRAALAIHPHLRGVSEKARRLEAQVAGTEL</sequence>
<dbReference type="SUPFAM" id="SSF48452">
    <property type="entry name" value="TPR-like"/>
    <property type="match status" value="1"/>
</dbReference>
<dbReference type="InterPro" id="IPR019734">
    <property type="entry name" value="TPR_rpt"/>
</dbReference>
<dbReference type="GO" id="GO:0060090">
    <property type="term" value="F:molecular adaptor activity"/>
    <property type="evidence" value="ECO:0007669"/>
    <property type="project" value="TreeGrafter"/>
</dbReference>
<keyword evidence="2 3" id="KW-0802">TPR repeat</keyword>
<dbReference type="PANTHER" id="PTHR45831">
    <property type="entry name" value="LD24721P"/>
    <property type="match status" value="1"/>
</dbReference>
<dbReference type="GO" id="GO:0006620">
    <property type="term" value="P:post-translational protein targeting to endoplasmic reticulum membrane"/>
    <property type="evidence" value="ECO:0007669"/>
    <property type="project" value="TreeGrafter"/>
</dbReference>
<dbReference type="Proteomes" id="UP000481421">
    <property type="component" value="Unassembled WGS sequence"/>
</dbReference>
<evidence type="ECO:0000313" key="6">
    <source>
        <dbReference type="Proteomes" id="UP000481421"/>
    </source>
</evidence>
<protein>
    <submittedName>
        <fullName evidence="5">Tetratricopeptide repeat protein</fullName>
    </submittedName>
</protein>
<keyword evidence="4" id="KW-0732">Signal</keyword>
<dbReference type="GO" id="GO:0072380">
    <property type="term" value="C:TRC complex"/>
    <property type="evidence" value="ECO:0007669"/>
    <property type="project" value="TreeGrafter"/>
</dbReference>
<reference evidence="5 6" key="1">
    <citation type="submission" date="2020-02" db="EMBL/GenBank/DDBJ databases">
        <title>Rhodobacter algicola sp. nov., isolated from microalga culture.</title>
        <authorList>
            <person name="Park C.-Y."/>
        </authorList>
    </citation>
    <scope>NUCLEOTIDE SEQUENCE [LARGE SCALE GENOMIC DNA]</scope>
    <source>
        <strain evidence="5 6">ETT8</strain>
    </source>
</reference>
<keyword evidence="6" id="KW-1185">Reference proteome</keyword>
<proteinExistence type="predicted"/>
<dbReference type="Pfam" id="PF13432">
    <property type="entry name" value="TPR_16"/>
    <property type="match status" value="1"/>
</dbReference>
<dbReference type="InterPro" id="IPR047150">
    <property type="entry name" value="SGT"/>
</dbReference>
<dbReference type="Gene3D" id="1.25.40.10">
    <property type="entry name" value="Tetratricopeptide repeat domain"/>
    <property type="match status" value="1"/>
</dbReference>
<dbReference type="Pfam" id="PF07719">
    <property type="entry name" value="TPR_2"/>
    <property type="match status" value="1"/>
</dbReference>
<feature type="signal peptide" evidence="4">
    <location>
        <begin position="1"/>
        <end position="27"/>
    </location>
</feature>
<keyword evidence="1" id="KW-0677">Repeat</keyword>
<accession>A0A6B3RPH2</accession>